<dbReference type="Gene3D" id="1.25.40.10">
    <property type="entry name" value="Tetratricopeptide repeat domain"/>
    <property type="match status" value="5"/>
</dbReference>
<feature type="repeat" description="PPR" evidence="2">
    <location>
        <begin position="244"/>
        <end position="274"/>
    </location>
</feature>
<gene>
    <name evidence="4" type="primary">PCMP-H33_2</name>
    <name evidence="4" type="ORF">g.23662</name>
</gene>
<feature type="domain" description="DYW" evidence="3">
    <location>
        <begin position="592"/>
        <end position="685"/>
    </location>
</feature>
<evidence type="ECO:0000256" key="1">
    <source>
        <dbReference type="ARBA" id="ARBA00022737"/>
    </source>
</evidence>
<dbReference type="Pfam" id="PF01535">
    <property type="entry name" value="PPR"/>
    <property type="match status" value="4"/>
</dbReference>
<feature type="repeat" description="PPR" evidence="2">
    <location>
        <begin position="275"/>
        <end position="309"/>
    </location>
</feature>
<dbReference type="PROSITE" id="PS51375">
    <property type="entry name" value="PPR"/>
    <property type="match status" value="5"/>
</dbReference>
<dbReference type="GO" id="GO:0009451">
    <property type="term" value="P:RNA modification"/>
    <property type="evidence" value="ECO:0007669"/>
    <property type="project" value="InterPro"/>
</dbReference>
<feature type="repeat" description="PPR" evidence="2">
    <location>
        <begin position="182"/>
        <end position="216"/>
    </location>
</feature>
<dbReference type="EMBL" id="GDJX01024616">
    <property type="protein sequence ID" value="JAT43320.1"/>
    <property type="molecule type" value="Transcribed_RNA"/>
</dbReference>
<dbReference type="InterPro" id="IPR046848">
    <property type="entry name" value="E_motif"/>
</dbReference>
<dbReference type="GO" id="GO:0008270">
    <property type="term" value="F:zinc ion binding"/>
    <property type="evidence" value="ECO:0007669"/>
    <property type="project" value="InterPro"/>
</dbReference>
<dbReference type="SUPFAM" id="SSF48452">
    <property type="entry name" value="TPR-like"/>
    <property type="match status" value="1"/>
</dbReference>
<dbReference type="PANTHER" id="PTHR47926:SF473">
    <property type="entry name" value="(WILD MALAYSIAN BANANA) HYPOTHETICAL PROTEIN"/>
    <property type="match status" value="1"/>
</dbReference>
<feature type="repeat" description="PPR" evidence="2">
    <location>
        <begin position="81"/>
        <end position="115"/>
    </location>
</feature>
<dbReference type="InterPro" id="IPR011990">
    <property type="entry name" value="TPR-like_helical_dom_sf"/>
</dbReference>
<dbReference type="GO" id="GO:0003723">
    <property type="term" value="F:RNA binding"/>
    <property type="evidence" value="ECO:0007669"/>
    <property type="project" value="InterPro"/>
</dbReference>
<dbReference type="InterPro" id="IPR032867">
    <property type="entry name" value="DYW_dom"/>
</dbReference>
<sequence length="685" mass="76539">MRAGQNQNLASNTSAGHPVRTLLDSCRSARHLKETHAHFMKEDPAPFGSSASSLLLSSYAVSPHGDMAYASRLFTCLRSPSIFSWNCMIRGLSAGRKPEEAVSFYSEMLRRGFRPNKYTFPFVIKACTGSSLIRCGVSVHTHAVKSGLESDPYIQSTLIHMYADGKDLGGARKLFDQCSERDVVSWNSMIDGYVKCGELDIARAVFDRMVCRDVISWNTMINGYALLGDLAGARDLFERMPHRNMVSWNSMLAGHAKCGDVEGTYRIFSEMPQRDVVSWNAMLACYAQSGQSNEALALFNEMRRAYITPTDATIVSLLSACAHLGALDQGEHVHAYMRDHMIEINTVLGTALVDMYAKCGSIHRAKEIFRALEHRDVLAWNTIIAGLAIHGHAREALQLFDEMTENEMRPDDITFVAVLSACSHSGMVDKGRQLLDLMSTMYGIDPKVEHYGCLIDLLARSGQFEEAMDVIGNMPMEPNANAWGALLGGCRIHGNVNVGEGVGKHLLNLQPKHSGRYVLLSNIYATASRWDEARRVRNLMDDKGVAKLPGLSMIELEGVVHQFTVADRTHLMTDDIYQKLSEILKRLKTEVGYSPDTKQVMFNVEEEEKEHALSVHSEKLAVAFGLLCMKDCTTAIRVVKNLRVCGDCHQFMKLISRVYGREIIMRDRNRFHQFSGGECSCRDHW</sequence>
<organism evidence="4">
    <name type="scientific">Anthurium amnicola</name>
    <dbReference type="NCBI Taxonomy" id="1678845"/>
    <lineage>
        <taxon>Eukaryota</taxon>
        <taxon>Viridiplantae</taxon>
        <taxon>Streptophyta</taxon>
        <taxon>Embryophyta</taxon>
        <taxon>Tracheophyta</taxon>
        <taxon>Spermatophyta</taxon>
        <taxon>Magnoliopsida</taxon>
        <taxon>Liliopsida</taxon>
        <taxon>Araceae</taxon>
        <taxon>Pothoideae</taxon>
        <taxon>Potheae</taxon>
        <taxon>Anthurium</taxon>
    </lineage>
</organism>
<dbReference type="FunFam" id="1.25.40.10:FF:000348">
    <property type="entry name" value="Pentatricopeptide repeat-containing protein chloroplastic"/>
    <property type="match status" value="1"/>
</dbReference>
<dbReference type="Pfam" id="PF20431">
    <property type="entry name" value="E_motif"/>
    <property type="match status" value="1"/>
</dbReference>
<dbReference type="PANTHER" id="PTHR47926">
    <property type="entry name" value="PENTATRICOPEPTIDE REPEAT-CONTAINING PROTEIN"/>
    <property type="match status" value="1"/>
</dbReference>
<dbReference type="NCBIfam" id="TIGR00756">
    <property type="entry name" value="PPR"/>
    <property type="match status" value="8"/>
</dbReference>
<dbReference type="AlphaFoldDB" id="A0A1D1XLS4"/>
<dbReference type="Pfam" id="PF20430">
    <property type="entry name" value="Eplus_motif"/>
    <property type="match status" value="1"/>
</dbReference>
<dbReference type="FunFam" id="1.25.40.10:FF:000184">
    <property type="entry name" value="Pentatricopeptide repeat-containing protein, chloroplastic"/>
    <property type="match status" value="1"/>
</dbReference>
<dbReference type="InterPro" id="IPR046960">
    <property type="entry name" value="PPR_At4g14850-like_plant"/>
</dbReference>
<dbReference type="Pfam" id="PF14432">
    <property type="entry name" value="DYW_deaminase"/>
    <property type="match status" value="1"/>
</dbReference>
<dbReference type="Pfam" id="PF13041">
    <property type="entry name" value="PPR_2"/>
    <property type="match status" value="3"/>
</dbReference>
<evidence type="ECO:0000259" key="3">
    <source>
        <dbReference type="Pfam" id="PF14432"/>
    </source>
</evidence>
<evidence type="ECO:0000313" key="4">
    <source>
        <dbReference type="EMBL" id="JAT43320.1"/>
    </source>
</evidence>
<dbReference type="InterPro" id="IPR002885">
    <property type="entry name" value="PPR_rpt"/>
</dbReference>
<feature type="repeat" description="PPR" evidence="2">
    <location>
        <begin position="376"/>
        <end position="410"/>
    </location>
</feature>
<reference evidence="4" key="1">
    <citation type="submission" date="2015-07" db="EMBL/GenBank/DDBJ databases">
        <title>Transcriptome Assembly of Anthurium amnicola.</title>
        <authorList>
            <person name="Suzuki J."/>
        </authorList>
    </citation>
    <scope>NUCLEOTIDE SEQUENCE</scope>
</reference>
<keyword evidence="1" id="KW-0677">Repeat</keyword>
<evidence type="ECO:0000256" key="2">
    <source>
        <dbReference type="PROSITE-ProRule" id="PRU00708"/>
    </source>
</evidence>
<dbReference type="InterPro" id="IPR046849">
    <property type="entry name" value="E2_motif"/>
</dbReference>
<protein>
    <submittedName>
        <fullName evidence="4">Pentatricopeptide repeat-containing protein At2g29760, chloroplastic</fullName>
    </submittedName>
</protein>
<name>A0A1D1XLS4_9ARAE</name>
<proteinExistence type="predicted"/>
<accession>A0A1D1XLS4</accession>